<feature type="transmembrane region" description="Helical" evidence="1">
    <location>
        <begin position="7"/>
        <end position="24"/>
    </location>
</feature>
<feature type="transmembrane region" description="Helical" evidence="1">
    <location>
        <begin position="54"/>
        <end position="73"/>
    </location>
</feature>
<evidence type="ECO:0000313" key="3">
    <source>
        <dbReference type="EMBL" id="EOT73532.1"/>
    </source>
</evidence>
<feature type="transmembrane region" description="Helical" evidence="1">
    <location>
        <begin position="99"/>
        <end position="120"/>
    </location>
</feature>
<evidence type="ECO:0000313" key="5">
    <source>
        <dbReference type="Proteomes" id="UP000014157"/>
    </source>
</evidence>
<dbReference type="Proteomes" id="UP000013781">
    <property type="component" value="Unassembled WGS sequence"/>
</dbReference>
<dbReference type="PATRIC" id="fig|1158609.3.peg.1300"/>
<evidence type="ECO:0000313" key="2">
    <source>
        <dbReference type="EMBL" id="EOI01933.1"/>
    </source>
</evidence>
<dbReference type="EMBL" id="AJAS01000013">
    <property type="protein sequence ID" value="EOI01933.1"/>
    <property type="molecule type" value="Genomic_DNA"/>
</dbReference>
<evidence type="ECO:0008006" key="6">
    <source>
        <dbReference type="Google" id="ProtNLM"/>
    </source>
</evidence>
<dbReference type="AlphaFoldDB" id="R2T3C9"/>
<sequence length="216" mass="25410">MNKKYRWYSRIITILYCIYMLLYADRYDFMALNVLLAYIPIEISFHFKQVGNRLFFLLGMLWLLFYPNAPYLFTDFFHLEQLSIYPGMHQIFGLSISDWVSFSLLTVGICIYGFLGLATIFTMLDECFRRKILQKKWQSIFFILLVNLLSSLAIFVGRFDRLHSIHLVTKPVQTLQIIFLKWSTDKVQFILLLTGVQLLLLACIVGLDKMKLGDKV</sequence>
<comment type="caution">
    <text evidence="2">The sequence shown here is derived from an EMBL/GenBank/DDBJ whole genome shotgun (WGS) entry which is preliminary data.</text>
</comment>
<name>R2T3C9_9ENTE</name>
<dbReference type="InterPro" id="IPR009793">
    <property type="entry name" value="DUF1361"/>
</dbReference>
<dbReference type="EMBL" id="ASWB01000001">
    <property type="protein sequence ID" value="EOT73532.1"/>
    <property type="molecule type" value="Genomic_DNA"/>
</dbReference>
<evidence type="ECO:0000256" key="1">
    <source>
        <dbReference type="SAM" id="Phobius"/>
    </source>
</evidence>
<reference evidence="3 5" key="2">
    <citation type="submission" date="2013-03" db="EMBL/GenBank/DDBJ databases">
        <title>The Genome Sequence of Enterococcus moraviensis BAA-383 (PacBio/Illumina hybrid assembly).</title>
        <authorList>
            <consortium name="The Broad Institute Genomics Platform"/>
            <consortium name="The Broad Institute Genome Sequencing Center for Infectious Disease"/>
            <person name="Earl A."/>
            <person name="Russ C."/>
            <person name="Gilmore M."/>
            <person name="Surin D."/>
            <person name="Walker B."/>
            <person name="Young S."/>
            <person name="Zeng Q."/>
            <person name="Gargeya S."/>
            <person name="Fitzgerald M."/>
            <person name="Haas B."/>
            <person name="Abouelleil A."/>
            <person name="Allen A.W."/>
            <person name="Alvarado L."/>
            <person name="Arachchi H.M."/>
            <person name="Berlin A.M."/>
            <person name="Chapman S.B."/>
            <person name="Gainer-Dewar J."/>
            <person name="Goldberg J."/>
            <person name="Griggs A."/>
            <person name="Gujja S."/>
            <person name="Hansen M."/>
            <person name="Howarth C."/>
            <person name="Imamovic A."/>
            <person name="Ireland A."/>
            <person name="Larimer J."/>
            <person name="McCowan C."/>
            <person name="Murphy C."/>
            <person name="Pearson M."/>
            <person name="Poon T.W."/>
            <person name="Priest M."/>
            <person name="Roberts A."/>
            <person name="Saif S."/>
            <person name="Shea T."/>
            <person name="Sisk P."/>
            <person name="Sykes S."/>
            <person name="Wortman J."/>
            <person name="Nusbaum C."/>
            <person name="Birren B."/>
        </authorList>
    </citation>
    <scope>NUCLEOTIDE SEQUENCE [LARGE SCALE GENOMIC DNA]</scope>
    <source>
        <strain evidence="3 5">ATCC BAA-383</strain>
    </source>
</reference>
<feature type="transmembrane region" description="Helical" evidence="1">
    <location>
        <begin position="189"/>
        <end position="207"/>
    </location>
</feature>
<reference evidence="2 4" key="1">
    <citation type="submission" date="2013-02" db="EMBL/GenBank/DDBJ databases">
        <title>The Genome Sequence of Enterococcus moraviensis BAA-383.</title>
        <authorList>
            <consortium name="The Broad Institute Genome Sequencing Platform"/>
            <consortium name="The Broad Institute Genome Sequencing Center for Infectious Disease"/>
            <person name="Earl A.M."/>
            <person name="Gilmore M.S."/>
            <person name="Lebreton F."/>
            <person name="Walker B."/>
            <person name="Young S.K."/>
            <person name="Zeng Q."/>
            <person name="Gargeya S."/>
            <person name="Fitzgerald M."/>
            <person name="Haas B."/>
            <person name="Abouelleil A."/>
            <person name="Alvarado L."/>
            <person name="Arachchi H.M."/>
            <person name="Berlin A.M."/>
            <person name="Chapman S.B."/>
            <person name="Dewar J."/>
            <person name="Goldberg J."/>
            <person name="Griggs A."/>
            <person name="Gujja S."/>
            <person name="Hansen M."/>
            <person name="Howarth C."/>
            <person name="Imamovic A."/>
            <person name="Larimer J."/>
            <person name="McCowan C."/>
            <person name="Murphy C."/>
            <person name="Neiman D."/>
            <person name="Pearson M."/>
            <person name="Priest M."/>
            <person name="Roberts A."/>
            <person name="Saif S."/>
            <person name="Shea T."/>
            <person name="Sisk P."/>
            <person name="Sykes S."/>
            <person name="Wortman J."/>
            <person name="Nusbaum C."/>
            <person name="Birren B."/>
        </authorList>
    </citation>
    <scope>NUCLEOTIDE SEQUENCE [LARGE SCALE GENOMIC DNA]</scope>
    <source>
        <strain evidence="2 4">ATCC BAA-383</strain>
    </source>
</reference>
<dbReference type="STRING" id="155617.RV09_GL000491"/>
<keyword evidence="5" id="KW-1185">Reference proteome</keyword>
<accession>R2T3C9</accession>
<dbReference type="Pfam" id="PF07099">
    <property type="entry name" value="DUF1361"/>
    <property type="match status" value="1"/>
</dbReference>
<protein>
    <recommendedName>
        <fullName evidence="6">DUF1361 domain-containing protein</fullName>
    </recommendedName>
</protein>
<evidence type="ECO:0000313" key="4">
    <source>
        <dbReference type="Proteomes" id="UP000013781"/>
    </source>
</evidence>
<dbReference type="Proteomes" id="UP000014157">
    <property type="component" value="Unassembled WGS sequence"/>
</dbReference>
<dbReference type="HOGENOM" id="CLU_081833_2_0_9"/>
<proteinExistence type="predicted"/>
<keyword evidence="1" id="KW-1133">Transmembrane helix</keyword>
<dbReference type="eggNOG" id="COG4330">
    <property type="taxonomic scope" value="Bacteria"/>
</dbReference>
<keyword evidence="1" id="KW-0472">Membrane</keyword>
<organism evidence="2 4">
    <name type="scientific">Enterococcus moraviensis ATCC BAA-383</name>
    <dbReference type="NCBI Taxonomy" id="1158609"/>
    <lineage>
        <taxon>Bacteria</taxon>
        <taxon>Bacillati</taxon>
        <taxon>Bacillota</taxon>
        <taxon>Bacilli</taxon>
        <taxon>Lactobacillales</taxon>
        <taxon>Enterococcaceae</taxon>
        <taxon>Enterococcus</taxon>
    </lineage>
</organism>
<feature type="transmembrane region" description="Helical" evidence="1">
    <location>
        <begin position="140"/>
        <end position="159"/>
    </location>
</feature>
<feature type="transmembrane region" description="Helical" evidence="1">
    <location>
        <begin position="30"/>
        <end position="47"/>
    </location>
</feature>
<keyword evidence="1" id="KW-0812">Transmembrane</keyword>
<gene>
    <name evidence="3" type="ORF">I586_00525</name>
    <name evidence="2" type="ORF">UAY_01342</name>
</gene>